<evidence type="ECO:0000256" key="2">
    <source>
        <dbReference type="SAM" id="Phobius"/>
    </source>
</evidence>
<gene>
    <name evidence="3" type="ORF">FOXG_20360</name>
</gene>
<reference evidence="3" key="2">
    <citation type="journal article" date="2010" name="Nature">
        <title>Comparative genomics reveals mobile pathogenicity chromosomes in Fusarium.</title>
        <authorList>
            <person name="Ma L.J."/>
            <person name="van der Does H.C."/>
            <person name="Borkovich K.A."/>
            <person name="Coleman J.J."/>
            <person name="Daboussi M.J."/>
            <person name="Di Pietro A."/>
            <person name="Dufresne M."/>
            <person name="Freitag M."/>
            <person name="Grabherr M."/>
            <person name="Henrissat B."/>
            <person name="Houterman P.M."/>
            <person name="Kang S."/>
            <person name="Shim W.B."/>
            <person name="Woloshuk C."/>
            <person name="Xie X."/>
            <person name="Xu J.R."/>
            <person name="Antoniw J."/>
            <person name="Baker S.E."/>
            <person name="Bluhm B.H."/>
            <person name="Breakspear A."/>
            <person name="Brown D.W."/>
            <person name="Butchko R.A."/>
            <person name="Chapman S."/>
            <person name="Coulson R."/>
            <person name="Coutinho P.M."/>
            <person name="Danchin E.G."/>
            <person name="Diener A."/>
            <person name="Gale L.R."/>
            <person name="Gardiner D.M."/>
            <person name="Goff S."/>
            <person name="Hammond-Kosack K.E."/>
            <person name="Hilburn K."/>
            <person name="Hua-Van A."/>
            <person name="Jonkers W."/>
            <person name="Kazan K."/>
            <person name="Kodira C.D."/>
            <person name="Koehrsen M."/>
            <person name="Kumar L."/>
            <person name="Lee Y.H."/>
            <person name="Li L."/>
            <person name="Manners J.M."/>
            <person name="Miranda-Saavedra D."/>
            <person name="Mukherjee M."/>
            <person name="Park G."/>
            <person name="Park J."/>
            <person name="Park S.Y."/>
            <person name="Proctor R.H."/>
            <person name="Regev A."/>
            <person name="Ruiz-Roldan M.C."/>
            <person name="Sain D."/>
            <person name="Sakthikumar S."/>
            <person name="Sykes S."/>
            <person name="Schwartz D.C."/>
            <person name="Turgeon B.G."/>
            <person name="Wapinski I."/>
            <person name="Yoder O."/>
            <person name="Young S."/>
            <person name="Zeng Q."/>
            <person name="Zhou S."/>
            <person name="Galagan J."/>
            <person name="Cuomo C.A."/>
            <person name="Kistler H.C."/>
            <person name="Rep M."/>
        </authorList>
    </citation>
    <scope>NUCLEOTIDE SEQUENCE [LARGE SCALE GENOMIC DNA]</scope>
    <source>
        <strain evidence="3">4287</strain>
    </source>
</reference>
<proteinExistence type="predicted"/>
<dbReference type="KEGG" id="fox:FOXG_20360"/>
<reference evidence="3" key="1">
    <citation type="submission" date="2007-04" db="EMBL/GenBank/DDBJ databases">
        <authorList>
            <consortium name="The Broad Institute Genome Sequencing Platform"/>
            <person name="Birren B."/>
            <person name="Lander E."/>
            <person name="Galagan J."/>
            <person name="Nusbaum C."/>
            <person name="Devon K."/>
            <person name="Ma L.-J."/>
            <person name="Jaffe D."/>
            <person name="Butler J."/>
            <person name="Alvarez P."/>
            <person name="Gnerre S."/>
            <person name="Grabherr M."/>
            <person name="Kleber M."/>
            <person name="Mauceli E."/>
            <person name="Brockman W."/>
            <person name="MacCallum I.A."/>
            <person name="Young S."/>
            <person name="LaButti K."/>
            <person name="DeCaprio D."/>
            <person name="Crawford M."/>
            <person name="Koehrsen M."/>
            <person name="Engels R."/>
            <person name="Montgomery P."/>
            <person name="Pearson M."/>
            <person name="Howarth C."/>
            <person name="Larson L."/>
            <person name="White J."/>
            <person name="O'Leary S."/>
            <person name="Kodira C."/>
            <person name="Zeng Q."/>
            <person name="Yandava C."/>
            <person name="Alvarado L."/>
            <person name="Kistler C."/>
            <person name="Shim W.-B."/>
            <person name="Kang S."/>
            <person name="Woloshuk C."/>
        </authorList>
    </citation>
    <scope>NUCLEOTIDE SEQUENCE</scope>
    <source>
        <strain evidence="3">4287</strain>
    </source>
</reference>
<name>A0A0J9VIA3_FUSO4</name>
<dbReference type="VEuPathDB" id="FungiDB:FOXG_20360"/>
<keyword evidence="1" id="KW-0560">Oxidoreductase</keyword>
<dbReference type="GO" id="GO:0016491">
    <property type="term" value="F:oxidoreductase activity"/>
    <property type="evidence" value="ECO:0007669"/>
    <property type="project" value="UniProtKB-KW"/>
</dbReference>
<dbReference type="OrthoDB" id="2898509at2759"/>
<dbReference type="InterPro" id="IPR036291">
    <property type="entry name" value="NAD(P)-bd_dom_sf"/>
</dbReference>
<dbReference type="AlphaFoldDB" id="A0A0J9VIA3"/>
<dbReference type="GeneID" id="28961066"/>
<dbReference type="PROSITE" id="PS50096">
    <property type="entry name" value="IQ"/>
    <property type="match status" value="1"/>
</dbReference>
<evidence type="ECO:0000313" key="3">
    <source>
        <dbReference type="EMBL" id="KNB10565.1"/>
    </source>
</evidence>
<dbReference type="Proteomes" id="UP000009097">
    <property type="component" value="Unassembled WGS sequence"/>
</dbReference>
<accession>A0A0J9VIA3</accession>
<dbReference type="PANTHER" id="PTHR47534">
    <property type="entry name" value="YALI0E05731P"/>
    <property type="match status" value="1"/>
</dbReference>
<keyword evidence="2" id="KW-0812">Transmembrane</keyword>
<dbReference type="Gene3D" id="3.40.50.720">
    <property type="entry name" value="NAD(P)-binding Rossmann-like Domain"/>
    <property type="match status" value="1"/>
</dbReference>
<dbReference type="EMBL" id="DS231708">
    <property type="protein sequence ID" value="KNB10565.1"/>
    <property type="molecule type" value="Genomic_DNA"/>
</dbReference>
<dbReference type="PANTHER" id="PTHR47534:SF3">
    <property type="entry name" value="ALCOHOL DEHYDROGENASE-LIKE C-TERMINAL DOMAIN-CONTAINING PROTEIN"/>
    <property type="match status" value="1"/>
</dbReference>
<dbReference type="SUPFAM" id="SSF51735">
    <property type="entry name" value="NAD(P)-binding Rossmann-fold domains"/>
    <property type="match status" value="1"/>
</dbReference>
<keyword evidence="2" id="KW-0472">Membrane</keyword>
<protein>
    <submittedName>
        <fullName evidence="3">Uncharacterized protein</fullName>
    </submittedName>
</protein>
<organism evidence="3 4">
    <name type="scientific">Fusarium oxysporum f. sp. lycopersici (strain 4287 / CBS 123668 / FGSC 9935 / NRRL 34936)</name>
    <name type="common">Fusarium vascular wilt of tomato</name>
    <dbReference type="NCBI Taxonomy" id="426428"/>
    <lineage>
        <taxon>Eukaryota</taxon>
        <taxon>Fungi</taxon>
        <taxon>Dikarya</taxon>
        <taxon>Ascomycota</taxon>
        <taxon>Pezizomycotina</taxon>
        <taxon>Sordariomycetes</taxon>
        <taxon>Hypocreomycetidae</taxon>
        <taxon>Hypocreales</taxon>
        <taxon>Nectriaceae</taxon>
        <taxon>Fusarium</taxon>
        <taxon>Fusarium oxysporum species complex</taxon>
    </lineage>
</organism>
<dbReference type="InterPro" id="IPR052228">
    <property type="entry name" value="Sec_Metab_Biosynth_Oxidored"/>
</dbReference>
<feature type="transmembrane region" description="Helical" evidence="2">
    <location>
        <begin position="57"/>
        <end position="85"/>
    </location>
</feature>
<evidence type="ECO:0000256" key="1">
    <source>
        <dbReference type="ARBA" id="ARBA00023002"/>
    </source>
</evidence>
<evidence type="ECO:0000313" key="4">
    <source>
        <dbReference type="Proteomes" id="UP000009097"/>
    </source>
</evidence>
<keyword evidence="2" id="KW-1133">Transmembrane helix</keyword>
<sequence length="226" mass="25695">MSRQSSFRDHLCRSDYDSLDQSQDDVNVEMQSLRSHQSEGSTISQNETSSPSDSPMIIGFGVWLAITTFFVVLIEAVVFLTWLWFEDKKSETWRRLMLNHRYSRCYHDIYGGTARIGKITLIQLVSLGFPIKVYVLGRNGATQKSFIEQLRETSRLCNEIKAHEENIDHLLLSTAYLPMGPRQETSEGIEKASAVGYYSCLFIITHLLPLLSAAATDPSHNYACKF</sequence>
<dbReference type="RefSeq" id="XP_018248610.1">
    <property type="nucleotide sequence ID" value="XM_018400641.1"/>
</dbReference>